<name>A0A9E7HQP2_9LILI</name>
<dbReference type="Proteomes" id="UP001055439">
    <property type="component" value="Chromosome 8"/>
</dbReference>
<evidence type="ECO:0000256" key="1">
    <source>
        <dbReference type="SAM" id="MobiDB-lite"/>
    </source>
</evidence>
<dbReference type="AlphaFoldDB" id="A0A9E7HQP2"/>
<organism evidence="2 3">
    <name type="scientific">Musa troglodytarum</name>
    <name type="common">fe'i banana</name>
    <dbReference type="NCBI Taxonomy" id="320322"/>
    <lineage>
        <taxon>Eukaryota</taxon>
        <taxon>Viridiplantae</taxon>
        <taxon>Streptophyta</taxon>
        <taxon>Embryophyta</taxon>
        <taxon>Tracheophyta</taxon>
        <taxon>Spermatophyta</taxon>
        <taxon>Magnoliopsida</taxon>
        <taxon>Liliopsida</taxon>
        <taxon>Zingiberales</taxon>
        <taxon>Musaceae</taxon>
        <taxon>Musa</taxon>
    </lineage>
</organism>
<feature type="region of interest" description="Disordered" evidence="1">
    <location>
        <begin position="1"/>
        <end position="21"/>
    </location>
</feature>
<dbReference type="EMBL" id="CP097510">
    <property type="protein sequence ID" value="URE35381.1"/>
    <property type="molecule type" value="Genomic_DNA"/>
</dbReference>
<reference evidence="2" key="1">
    <citation type="submission" date="2022-05" db="EMBL/GenBank/DDBJ databases">
        <title>The Musa troglodytarum L. genome provides insights into the mechanism of non-climacteric behaviour and enrichment of carotenoids.</title>
        <authorList>
            <person name="Wang J."/>
        </authorList>
    </citation>
    <scope>NUCLEOTIDE SEQUENCE</scope>
    <source>
        <tissue evidence="2">Leaf</tissue>
    </source>
</reference>
<sequence length="108" mass="12123">MEGAEEEVYRPEISRGQLSGAGISSTKISVSKLIRSRERQRRPPRKWEAKVIVATSGKQKRRLGGADWHRPGGCARRVTLPEDDRTVRPLLLRCSLAMAMLDGRTRAI</sequence>
<dbReference type="EMBL" id="CP097510">
    <property type="protein sequence ID" value="URE35376.1"/>
    <property type="molecule type" value="Genomic_DNA"/>
</dbReference>
<evidence type="ECO:0000313" key="2">
    <source>
        <dbReference type="EMBL" id="URE35383.1"/>
    </source>
</evidence>
<dbReference type="OrthoDB" id="1926347at2759"/>
<gene>
    <name evidence="2" type="ORF">MUK42_18065</name>
</gene>
<proteinExistence type="predicted"/>
<dbReference type="EMBL" id="CP097510">
    <property type="protein sequence ID" value="URE35383.1"/>
    <property type="molecule type" value="Genomic_DNA"/>
</dbReference>
<evidence type="ECO:0000313" key="3">
    <source>
        <dbReference type="Proteomes" id="UP001055439"/>
    </source>
</evidence>
<protein>
    <submittedName>
        <fullName evidence="2">Cysteine-rich repeat secretory protein</fullName>
    </submittedName>
</protein>
<keyword evidence="3" id="KW-1185">Reference proteome</keyword>
<accession>A0A9E7HQP2</accession>